<evidence type="ECO:0000256" key="1">
    <source>
        <dbReference type="ARBA" id="ARBA00022884"/>
    </source>
</evidence>
<feature type="compositionally biased region" description="Polar residues" evidence="3">
    <location>
        <begin position="686"/>
        <end position="701"/>
    </location>
</feature>
<evidence type="ECO:0000256" key="3">
    <source>
        <dbReference type="SAM" id="MobiDB-lite"/>
    </source>
</evidence>
<keyword evidence="4" id="KW-0732">Signal</keyword>
<evidence type="ECO:0000256" key="2">
    <source>
        <dbReference type="PROSITE-ProRule" id="PRU00176"/>
    </source>
</evidence>
<feature type="signal peptide" evidence="4">
    <location>
        <begin position="1"/>
        <end position="16"/>
    </location>
</feature>
<dbReference type="GO" id="GO:0003723">
    <property type="term" value="F:RNA binding"/>
    <property type="evidence" value="ECO:0007669"/>
    <property type="project" value="UniProtKB-UniRule"/>
</dbReference>
<sequence>MLAFVLLLLLCKEIFFRLELLSGLYYLDTRRLEFSFLPIANLGIRTAKTYANLAPPMPPAAAAEAEISPPPPAADGEAISDTAEAGVAAEKESDGMEVEDRGEVDSQEATAVKPDEAEEPEEDPEEVGEGAEEAPAAGPGDDAAAAAESGVVTMEAGDGEPALEVAIAADEPVEVEAKEEVAVAMAISDGVDREKGVKPVEEEPKDVMETGEEAIEPEEDEEPEEAEAEEDEEPEELEMEEEEPEDADAEESMEDEAAAEVSEEEAAVDDMKEIADKDSEEAQDEDKHGDNHKDEVADQLSNDEDVGGRENDESPNDELDTSLPVLDSVPDGNDKTLELFVGGLPKDCVEEDIRVVFSQCGEIESIRIVKKRKRIAFVRYADISAAKKALTEFKDGIKVNGKSVRVSVAEPHRKSSEQKALTKVKTVYLEHFPRSWDERNIEECCEGYGNIQKVNILRSKKKVVSFVEFSSRKSALSCVEGISKAKINDREVKLAASLARPQSKVQPANESSKGGFNVHSGATSTSPDKSKMKKDQRDETIVKKSQLKLLKGDESKLPSKDDVEVPQTSTHSKGKAKVGKRQNTSLDERPSKKSRESGESKLTSQDEGEVGKSKSRSVNERPLKKASKNRDDVKLPSQSGLEEPQTSNRSKRKRKVRKSRSTTVNERPVEKAWKNRNMKHPAGSRYATSNQAYPTVGATSRSKPHSHDLAPHAGFIPPSSRVQRTPARDHQRTAPYNIRQISGSPYARERVAPRPAYSVHTSNAAGYEVH</sequence>
<feature type="compositionally biased region" description="Basic and acidic residues" evidence="3">
    <location>
        <begin position="190"/>
        <end position="208"/>
    </location>
</feature>
<accession>A0A0E0EW52</accession>
<feature type="compositionally biased region" description="Acidic residues" evidence="3">
    <location>
        <begin position="116"/>
        <end position="132"/>
    </location>
</feature>
<feature type="compositionally biased region" description="Low complexity" evidence="3">
    <location>
        <begin position="133"/>
        <end position="148"/>
    </location>
</feature>
<feature type="compositionally biased region" description="Polar residues" evidence="3">
    <location>
        <begin position="636"/>
        <end position="646"/>
    </location>
</feature>
<dbReference type="Pfam" id="PF00076">
    <property type="entry name" value="RRM_1"/>
    <property type="match status" value="2"/>
</dbReference>
<organism evidence="6">
    <name type="scientific">Oryza meridionalis</name>
    <dbReference type="NCBI Taxonomy" id="40149"/>
    <lineage>
        <taxon>Eukaryota</taxon>
        <taxon>Viridiplantae</taxon>
        <taxon>Streptophyta</taxon>
        <taxon>Embryophyta</taxon>
        <taxon>Tracheophyta</taxon>
        <taxon>Spermatophyta</taxon>
        <taxon>Magnoliopsida</taxon>
        <taxon>Liliopsida</taxon>
        <taxon>Poales</taxon>
        <taxon>Poaceae</taxon>
        <taxon>BOP clade</taxon>
        <taxon>Oryzoideae</taxon>
        <taxon>Oryzeae</taxon>
        <taxon>Oryzinae</taxon>
        <taxon>Oryza</taxon>
    </lineage>
</organism>
<feature type="compositionally biased region" description="Polar residues" evidence="3">
    <location>
        <begin position="503"/>
        <end position="527"/>
    </location>
</feature>
<feature type="compositionally biased region" description="Basic and acidic residues" evidence="3">
    <location>
        <begin position="550"/>
        <end position="563"/>
    </location>
</feature>
<feature type="chain" id="PRO_5002358470" description="RRM domain-containing protein" evidence="4">
    <location>
        <begin position="17"/>
        <end position="770"/>
    </location>
</feature>
<dbReference type="SUPFAM" id="SSF54928">
    <property type="entry name" value="RNA-binding domain, RBD"/>
    <property type="match status" value="1"/>
</dbReference>
<dbReference type="HOGENOM" id="CLU_024285_0_0_1"/>
<dbReference type="InterPro" id="IPR000504">
    <property type="entry name" value="RRM_dom"/>
</dbReference>
<feature type="compositionally biased region" description="Basic residues" evidence="3">
    <location>
        <begin position="649"/>
        <end position="660"/>
    </location>
</feature>
<dbReference type="Proteomes" id="UP000008021">
    <property type="component" value="Chromosome 10"/>
</dbReference>
<reference evidence="6" key="1">
    <citation type="submission" date="2015-04" db="UniProtKB">
        <authorList>
            <consortium name="EnsemblPlants"/>
        </authorList>
    </citation>
    <scope>IDENTIFICATION</scope>
</reference>
<feature type="compositionally biased region" description="Basic and acidic residues" evidence="3">
    <location>
        <begin position="586"/>
        <end position="599"/>
    </location>
</feature>
<dbReference type="PROSITE" id="PS50102">
    <property type="entry name" value="RRM"/>
    <property type="match status" value="2"/>
</dbReference>
<dbReference type="eggNOG" id="KOG0117">
    <property type="taxonomic scope" value="Eukaryota"/>
</dbReference>
<dbReference type="Gene3D" id="3.30.70.330">
    <property type="match status" value="2"/>
</dbReference>
<dbReference type="InterPro" id="IPR012677">
    <property type="entry name" value="Nucleotide-bd_a/b_plait_sf"/>
</dbReference>
<evidence type="ECO:0000256" key="4">
    <source>
        <dbReference type="SAM" id="SignalP"/>
    </source>
</evidence>
<feature type="region of interest" description="Disordered" evidence="3">
    <location>
        <begin position="61"/>
        <end position="158"/>
    </location>
</feature>
<feature type="compositionally biased region" description="Basic and acidic residues" evidence="3">
    <location>
        <begin position="528"/>
        <end position="542"/>
    </location>
</feature>
<evidence type="ECO:0000259" key="5">
    <source>
        <dbReference type="PROSITE" id="PS50102"/>
    </source>
</evidence>
<protein>
    <recommendedName>
        <fullName evidence="5">RRM domain-containing protein</fullName>
    </recommendedName>
</protein>
<feature type="region of interest" description="Disordered" evidence="3">
    <location>
        <begin position="498"/>
        <end position="770"/>
    </location>
</feature>
<proteinExistence type="predicted"/>
<dbReference type="SMART" id="SM00360">
    <property type="entry name" value="RRM"/>
    <property type="match status" value="2"/>
</dbReference>
<dbReference type="STRING" id="40149.A0A0E0EW52"/>
<dbReference type="Gramene" id="OMERI10G02980.1">
    <property type="protein sequence ID" value="OMERI10G02980.1"/>
    <property type="gene ID" value="OMERI10G02980"/>
</dbReference>
<keyword evidence="7" id="KW-1185">Reference proteome</keyword>
<dbReference type="EnsemblPlants" id="OMERI10G02980.1">
    <property type="protein sequence ID" value="OMERI10G02980.1"/>
    <property type="gene ID" value="OMERI10G02980"/>
</dbReference>
<dbReference type="PANTHER" id="PTHR21245">
    <property type="entry name" value="HETEROGENEOUS NUCLEAR RIBONUCLEOPROTEIN"/>
    <property type="match status" value="1"/>
</dbReference>
<feature type="compositionally biased region" description="Basic and acidic residues" evidence="3">
    <location>
        <begin position="609"/>
        <end position="634"/>
    </location>
</feature>
<evidence type="ECO:0000313" key="6">
    <source>
        <dbReference type="EnsemblPlants" id="OMERI10G02980.1"/>
    </source>
</evidence>
<feature type="compositionally biased region" description="Basic and acidic residues" evidence="3">
    <location>
        <begin position="285"/>
        <end position="296"/>
    </location>
</feature>
<feature type="compositionally biased region" description="Acidic residues" evidence="3">
    <location>
        <begin position="209"/>
        <end position="268"/>
    </location>
</feature>
<keyword evidence="1 2" id="KW-0694">RNA-binding</keyword>
<feature type="compositionally biased region" description="Basic and acidic residues" evidence="3">
    <location>
        <begin position="89"/>
        <end position="104"/>
    </location>
</feature>
<dbReference type="CDD" id="cd00590">
    <property type="entry name" value="RRM_SF"/>
    <property type="match status" value="2"/>
</dbReference>
<name>A0A0E0EW52_9ORYZ</name>
<evidence type="ECO:0000313" key="7">
    <source>
        <dbReference type="Proteomes" id="UP000008021"/>
    </source>
</evidence>
<feature type="region of interest" description="Disordered" evidence="3">
    <location>
        <begin position="188"/>
        <end position="330"/>
    </location>
</feature>
<reference evidence="6" key="2">
    <citation type="submission" date="2018-05" db="EMBL/GenBank/DDBJ databases">
        <title>OmerRS3 (Oryza meridionalis Reference Sequence Version 3).</title>
        <authorList>
            <person name="Zhang J."/>
            <person name="Kudrna D."/>
            <person name="Lee S."/>
            <person name="Talag J."/>
            <person name="Welchert J."/>
            <person name="Wing R.A."/>
        </authorList>
    </citation>
    <scope>NUCLEOTIDE SEQUENCE [LARGE SCALE GENOMIC DNA]</scope>
    <source>
        <strain evidence="6">cv. OR44</strain>
    </source>
</reference>
<feature type="domain" description="RRM" evidence="5">
    <location>
        <begin position="337"/>
        <end position="411"/>
    </location>
</feature>
<feature type="domain" description="RRM" evidence="5">
    <location>
        <begin position="425"/>
        <end position="499"/>
    </location>
</feature>
<dbReference type="InterPro" id="IPR035979">
    <property type="entry name" value="RBD_domain_sf"/>
</dbReference>
<dbReference type="AlphaFoldDB" id="A0A0E0EW52"/>